<dbReference type="AlphaFoldDB" id="A0A9D9GZY5"/>
<proteinExistence type="predicted"/>
<evidence type="ECO:0000313" key="3">
    <source>
        <dbReference type="Proteomes" id="UP000823632"/>
    </source>
</evidence>
<dbReference type="Proteomes" id="UP000823632">
    <property type="component" value="Unassembled WGS sequence"/>
</dbReference>
<dbReference type="Gene3D" id="3.40.50.300">
    <property type="entry name" value="P-loop containing nucleotide triphosphate hydrolases"/>
    <property type="match status" value="1"/>
</dbReference>
<protein>
    <submittedName>
        <fullName evidence="2">Uncharacterized protein</fullName>
    </submittedName>
</protein>
<keyword evidence="1" id="KW-0812">Transmembrane</keyword>
<dbReference type="SUPFAM" id="SSF52540">
    <property type="entry name" value="P-loop containing nucleoside triphosphate hydrolases"/>
    <property type="match status" value="1"/>
</dbReference>
<dbReference type="EMBL" id="JADIND010000081">
    <property type="protein sequence ID" value="MBO8430492.1"/>
    <property type="molecule type" value="Genomic_DNA"/>
</dbReference>
<gene>
    <name evidence="2" type="ORF">IAC76_03825</name>
</gene>
<reference evidence="2" key="1">
    <citation type="submission" date="2020-10" db="EMBL/GenBank/DDBJ databases">
        <authorList>
            <person name="Gilroy R."/>
        </authorList>
    </citation>
    <scope>NUCLEOTIDE SEQUENCE</scope>
    <source>
        <strain evidence="2">10192</strain>
    </source>
</reference>
<evidence type="ECO:0000313" key="2">
    <source>
        <dbReference type="EMBL" id="MBO8430492.1"/>
    </source>
</evidence>
<keyword evidence="1" id="KW-0472">Membrane</keyword>
<comment type="caution">
    <text evidence="2">The sequence shown here is derived from an EMBL/GenBank/DDBJ whole genome shotgun (WGS) entry which is preliminary data.</text>
</comment>
<evidence type="ECO:0000256" key="1">
    <source>
        <dbReference type="SAM" id="Phobius"/>
    </source>
</evidence>
<name>A0A9D9GZY5_9BACT</name>
<dbReference type="InterPro" id="IPR027417">
    <property type="entry name" value="P-loop_NTPase"/>
</dbReference>
<keyword evidence="1" id="KW-1133">Transmembrane helix</keyword>
<organism evidence="2 3">
    <name type="scientific">Candidatus Scatousia excrementipullorum</name>
    <dbReference type="NCBI Taxonomy" id="2840936"/>
    <lineage>
        <taxon>Bacteria</taxon>
        <taxon>Candidatus Scatousia</taxon>
    </lineage>
</organism>
<sequence>MEELYVDRYLCPNNKTQNLDTFSFLMGEMTYISPEVVYTMDVYKQFKDIRNNPYNFIIGNGGLGKSTYLKQIKTTLEKENIPCLLIELKSLSDENSLYNRINQYLRKLNSKEIYLLLDAIDEAIDCNIQNVANKICDAISQIITSYKVQERFRVLHKDKLNNPQRKKQLKRHKRLVNIFVYFLMLNFFNKFLQKVQTSL</sequence>
<reference evidence="2" key="2">
    <citation type="journal article" date="2021" name="PeerJ">
        <title>Extensive microbial diversity within the chicken gut microbiome revealed by metagenomics and culture.</title>
        <authorList>
            <person name="Gilroy R."/>
            <person name="Ravi A."/>
            <person name="Getino M."/>
            <person name="Pursley I."/>
            <person name="Horton D.L."/>
            <person name="Alikhan N.F."/>
            <person name="Baker D."/>
            <person name="Gharbi K."/>
            <person name="Hall N."/>
            <person name="Watson M."/>
            <person name="Adriaenssens E.M."/>
            <person name="Foster-Nyarko E."/>
            <person name="Jarju S."/>
            <person name="Secka A."/>
            <person name="Antonio M."/>
            <person name="Oren A."/>
            <person name="Chaudhuri R.R."/>
            <person name="La Ragione R."/>
            <person name="Hildebrand F."/>
            <person name="Pallen M.J."/>
        </authorList>
    </citation>
    <scope>NUCLEOTIDE SEQUENCE</scope>
    <source>
        <strain evidence="2">10192</strain>
    </source>
</reference>
<accession>A0A9D9GZY5</accession>
<feature type="transmembrane region" description="Helical" evidence="1">
    <location>
        <begin position="175"/>
        <end position="192"/>
    </location>
</feature>